<dbReference type="AlphaFoldDB" id="A0A8H6XKD6"/>
<proteinExistence type="predicted"/>
<dbReference type="Proteomes" id="UP000620124">
    <property type="component" value="Unassembled WGS sequence"/>
</dbReference>
<keyword evidence="2" id="KW-1185">Reference proteome</keyword>
<accession>A0A8H6XKD6</accession>
<comment type="caution">
    <text evidence="1">The sequence shown here is derived from an EMBL/GenBank/DDBJ whole genome shotgun (WGS) entry which is preliminary data.</text>
</comment>
<gene>
    <name evidence="1" type="ORF">MVEN_01752800</name>
</gene>
<protein>
    <submittedName>
        <fullName evidence="1">Uncharacterized protein</fullName>
    </submittedName>
</protein>
<evidence type="ECO:0000313" key="2">
    <source>
        <dbReference type="Proteomes" id="UP000620124"/>
    </source>
</evidence>
<evidence type="ECO:0000313" key="1">
    <source>
        <dbReference type="EMBL" id="KAF7343215.1"/>
    </source>
</evidence>
<name>A0A8H6XKD6_9AGAR</name>
<dbReference type="EMBL" id="JACAZI010000016">
    <property type="protein sequence ID" value="KAF7343215.1"/>
    <property type="molecule type" value="Genomic_DNA"/>
</dbReference>
<sequence>MTQHSVISDEVLPNLRHRIRYCMCLRLGFIDELHALTLDICPVHFPPICRLWISDAGLHKPIVFSTPGLQVHLIRPWAHFLHHENLWRASTSEADIGLVLSLFVDDPVVTDNIDDGNGRLDLASLIIKHVDMITSDVSTGDTLEEYLYQALPRLAGNRITGVVTELLRRFAKKQSIDVVEVHQPIYS</sequence>
<organism evidence="1 2">
    <name type="scientific">Mycena venus</name>
    <dbReference type="NCBI Taxonomy" id="2733690"/>
    <lineage>
        <taxon>Eukaryota</taxon>
        <taxon>Fungi</taxon>
        <taxon>Dikarya</taxon>
        <taxon>Basidiomycota</taxon>
        <taxon>Agaricomycotina</taxon>
        <taxon>Agaricomycetes</taxon>
        <taxon>Agaricomycetidae</taxon>
        <taxon>Agaricales</taxon>
        <taxon>Marasmiineae</taxon>
        <taxon>Mycenaceae</taxon>
        <taxon>Mycena</taxon>
    </lineage>
</organism>
<dbReference type="OrthoDB" id="3032052at2759"/>
<reference evidence="1" key="1">
    <citation type="submission" date="2020-05" db="EMBL/GenBank/DDBJ databases">
        <title>Mycena genomes resolve the evolution of fungal bioluminescence.</title>
        <authorList>
            <person name="Tsai I.J."/>
        </authorList>
    </citation>
    <scope>NUCLEOTIDE SEQUENCE</scope>
    <source>
        <strain evidence="1">CCC161011</strain>
    </source>
</reference>